<dbReference type="KEGG" id="ltr:EVS81_06080"/>
<dbReference type="GO" id="GO:0015074">
    <property type="term" value="P:DNA integration"/>
    <property type="evidence" value="ECO:0007669"/>
    <property type="project" value="InterPro"/>
</dbReference>
<evidence type="ECO:0000259" key="5">
    <source>
        <dbReference type="PROSITE" id="PS51898"/>
    </source>
</evidence>
<proteinExistence type="inferred from homology"/>
<keyword evidence="3" id="KW-0233">DNA recombination</keyword>
<evidence type="ECO:0000259" key="6">
    <source>
        <dbReference type="PROSITE" id="PS51900"/>
    </source>
</evidence>
<dbReference type="GO" id="GO:0003677">
    <property type="term" value="F:DNA binding"/>
    <property type="evidence" value="ECO:0007669"/>
    <property type="project" value="UniProtKB-UniRule"/>
</dbReference>
<keyword evidence="2 4" id="KW-0238">DNA-binding</keyword>
<evidence type="ECO:0000313" key="7">
    <source>
        <dbReference type="EMBL" id="QBE48460.1"/>
    </source>
</evidence>
<evidence type="ECO:0000256" key="3">
    <source>
        <dbReference type="ARBA" id="ARBA00023172"/>
    </source>
</evidence>
<dbReference type="InterPro" id="IPR050090">
    <property type="entry name" value="Tyrosine_recombinase_XerCD"/>
</dbReference>
<dbReference type="PROSITE" id="PS51900">
    <property type="entry name" value="CB"/>
    <property type="match status" value="1"/>
</dbReference>
<dbReference type="PANTHER" id="PTHR30349:SF41">
    <property type="entry name" value="INTEGRASE_RECOMBINASE PROTEIN MJ0367-RELATED"/>
    <property type="match status" value="1"/>
</dbReference>
<protein>
    <submittedName>
        <fullName evidence="7">Site-specific integrase</fullName>
    </submittedName>
</protein>
<evidence type="ECO:0000313" key="8">
    <source>
        <dbReference type="Proteomes" id="UP000289260"/>
    </source>
</evidence>
<dbReference type="OrthoDB" id="4326943at2"/>
<dbReference type="Gene3D" id="1.10.150.130">
    <property type="match status" value="1"/>
</dbReference>
<dbReference type="InterPro" id="IPR013762">
    <property type="entry name" value="Integrase-like_cat_sf"/>
</dbReference>
<sequence length="393" mass="44378">MGRPRTPIGTFGVIATSPQASGNYVARTRYRDWDGKNRLVQATASSRSTAERKLKQKLAERSLYQPGFNGMSADSPFPELVAYWLEDMEIEDRLSRTTRNLYERDMRTLVMPTFKELTLREVGVARCDYFLKQLARRSYSRAKHARVVLRLALALAVRHEIVPRNPMDHVSRLHRKKTIPDAFTIDEVQDIRAAIKAWESRCISSGPRPDRQLGQIVEVMLGTSARIGEVLAIRVQDLHLDGPIPTARIAGTIISRKGEPTHRQAHPKTDRSVRRVALPSFALHAIRSRLLRSGETDPDALLFSTRARTPHTTNNVRRLLRDVMDDAGIENVTPHRFRRTVATVVNDAQGALLASELLGHTDPRITMQHYIQRSETVNPVTAEHLERAFGKAG</sequence>
<dbReference type="InterPro" id="IPR011010">
    <property type="entry name" value="DNA_brk_join_enz"/>
</dbReference>
<organism evidence="7 8">
    <name type="scientific">Leucobacter triazinivorans</name>
    <dbReference type="NCBI Taxonomy" id="1784719"/>
    <lineage>
        <taxon>Bacteria</taxon>
        <taxon>Bacillati</taxon>
        <taxon>Actinomycetota</taxon>
        <taxon>Actinomycetes</taxon>
        <taxon>Micrococcales</taxon>
        <taxon>Microbacteriaceae</taxon>
        <taxon>Leucobacter</taxon>
    </lineage>
</organism>
<comment type="similarity">
    <text evidence="1">Belongs to the 'phage' integrase family.</text>
</comment>
<evidence type="ECO:0000256" key="2">
    <source>
        <dbReference type="ARBA" id="ARBA00023125"/>
    </source>
</evidence>
<dbReference type="Pfam" id="PF00589">
    <property type="entry name" value="Phage_integrase"/>
    <property type="match status" value="1"/>
</dbReference>
<feature type="domain" description="Tyr recombinase" evidence="5">
    <location>
        <begin position="178"/>
        <end position="390"/>
    </location>
</feature>
<dbReference type="InterPro" id="IPR044068">
    <property type="entry name" value="CB"/>
</dbReference>
<evidence type="ECO:0000256" key="4">
    <source>
        <dbReference type="PROSITE-ProRule" id="PRU01248"/>
    </source>
</evidence>
<accession>A0A4P6KEB9</accession>
<reference evidence="7 8" key="1">
    <citation type="submission" date="2019-02" db="EMBL/GenBank/DDBJ databases">
        <authorList>
            <person name="Sun L."/>
            <person name="Pan D."/>
            <person name="Wu X."/>
        </authorList>
    </citation>
    <scope>NUCLEOTIDE SEQUENCE [LARGE SCALE GENOMIC DNA]</scope>
    <source>
        <strain evidence="7 8">JW-1</strain>
    </source>
</reference>
<dbReference type="PANTHER" id="PTHR30349">
    <property type="entry name" value="PHAGE INTEGRASE-RELATED"/>
    <property type="match status" value="1"/>
</dbReference>
<dbReference type="Proteomes" id="UP000289260">
    <property type="component" value="Chromosome"/>
</dbReference>
<dbReference type="InterPro" id="IPR010998">
    <property type="entry name" value="Integrase_recombinase_N"/>
</dbReference>
<keyword evidence="8" id="KW-1185">Reference proteome</keyword>
<dbReference type="Gene3D" id="1.10.443.10">
    <property type="entry name" value="Intergrase catalytic core"/>
    <property type="match status" value="1"/>
</dbReference>
<dbReference type="GO" id="GO:0006310">
    <property type="term" value="P:DNA recombination"/>
    <property type="evidence" value="ECO:0007669"/>
    <property type="project" value="UniProtKB-KW"/>
</dbReference>
<name>A0A4P6KEB9_9MICO</name>
<dbReference type="InterPro" id="IPR002104">
    <property type="entry name" value="Integrase_catalytic"/>
</dbReference>
<dbReference type="SUPFAM" id="SSF56349">
    <property type="entry name" value="DNA breaking-rejoining enzymes"/>
    <property type="match status" value="1"/>
</dbReference>
<gene>
    <name evidence="7" type="ORF">EVS81_06080</name>
</gene>
<dbReference type="PROSITE" id="PS51898">
    <property type="entry name" value="TYR_RECOMBINASE"/>
    <property type="match status" value="1"/>
</dbReference>
<feature type="domain" description="Core-binding (CB)" evidence="6">
    <location>
        <begin position="75"/>
        <end position="157"/>
    </location>
</feature>
<dbReference type="EMBL" id="CP035806">
    <property type="protein sequence ID" value="QBE48460.1"/>
    <property type="molecule type" value="Genomic_DNA"/>
</dbReference>
<evidence type="ECO:0000256" key="1">
    <source>
        <dbReference type="ARBA" id="ARBA00008857"/>
    </source>
</evidence>
<dbReference type="AlphaFoldDB" id="A0A4P6KEB9"/>